<name>A0A9X5I4V4_9CYAN</name>
<dbReference type="EMBL" id="JTJC03000003">
    <property type="protein sequence ID" value="NHC35355.1"/>
    <property type="molecule type" value="Genomic_DNA"/>
</dbReference>
<keyword evidence="2" id="KW-1185">Reference proteome</keyword>
<dbReference type="AlphaFoldDB" id="A0A9X5I4V4"/>
<dbReference type="RefSeq" id="WP_052289849.1">
    <property type="nucleotide sequence ID" value="NZ_JTJC03000003.1"/>
</dbReference>
<evidence type="ECO:0000313" key="2">
    <source>
        <dbReference type="Proteomes" id="UP000031532"/>
    </source>
</evidence>
<evidence type="ECO:0000313" key="1">
    <source>
        <dbReference type="EMBL" id="NHC35355.1"/>
    </source>
</evidence>
<dbReference type="OrthoDB" id="479904at2"/>
<accession>A0A9X5I4V4</accession>
<proteinExistence type="predicted"/>
<gene>
    <name evidence="1" type="ORF">QH73_0011910</name>
</gene>
<organism evidence="1 2">
    <name type="scientific">Scytonema millei VB511283</name>
    <dbReference type="NCBI Taxonomy" id="1245923"/>
    <lineage>
        <taxon>Bacteria</taxon>
        <taxon>Bacillati</taxon>
        <taxon>Cyanobacteriota</taxon>
        <taxon>Cyanophyceae</taxon>
        <taxon>Nostocales</taxon>
        <taxon>Scytonemataceae</taxon>
        <taxon>Scytonema</taxon>
    </lineage>
</organism>
<dbReference type="Proteomes" id="UP000031532">
    <property type="component" value="Unassembled WGS sequence"/>
</dbReference>
<dbReference type="InterPro" id="IPR021451">
    <property type="entry name" value="DUF3102"/>
</dbReference>
<sequence length="350" mass="39709">MNRMPVSAIDTTRKEFNYTELEVEISQFVQQQTGEIQALVKRTAQDIIEIGQKLNAVKDKLKHGRFIDWIEAEFHWSYPTAARFMQVADRFGSQIYQIDKFAPSAMYELAAPSTSKQAIEEAIALAASGESITYSKAKALKKKYKVSSAKPKLEAQSTISETDPSSHQARLPQSLLLSSQQVDIIETKPNTVERLSLNAASRKSSTSHSQPEVCWHLAKDHILYCDEPNSPALRQRLPEKLKLLLAFPPVPNWQTDIPADTRIIATRYLPKGKNSELLENTLEALLDLYTEVGETVAICYLPFPKILDVLNRFERRGILVEPDRQQVHEIVSYWKKGWKKGETKVKEVSL</sequence>
<dbReference type="Pfam" id="PF11300">
    <property type="entry name" value="DUF3102"/>
    <property type="match status" value="1"/>
</dbReference>
<protein>
    <submittedName>
        <fullName evidence="1">DUF3102 domain-containing protein</fullName>
    </submittedName>
</protein>
<comment type="caution">
    <text evidence="1">The sequence shown here is derived from an EMBL/GenBank/DDBJ whole genome shotgun (WGS) entry which is preliminary data.</text>
</comment>
<reference evidence="1 2" key="1">
    <citation type="journal article" date="2015" name="Genome Announc.">
        <title>Draft Genome Sequence of the Terrestrial Cyanobacterium Scytonema millei VB511283, Isolated from Eastern India.</title>
        <authorList>
            <person name="Sen D."/>
            <person name="Chandrababunaidu M.M."/>
            <person name="Singh D."/>
            <person name="Sanghi N."/>
            <person name="Ghorai A."/>
            <person name="Mishra G.P."/>
            <person name="Madduluri M."/>
            <person name="Adhikary S.P."/>
            <person name="Tripathy S."/>
        </authorList>
    </citation>
    <scope>NUCLEOTIDE SEQUENCE [LARGE SCALE GENOMIC DNA]</scope>
    <source>
        <strain evidence="1 2">VB511283</strain>
    </source>
</reference>